<proteinExistence type="predicted"/>
<reference evidence="1 2" key="1">
    <citation type="journal article" date="2023" name="IScience">
        <title>Expanded male sex-determining region conserved during the evolution of homothallism in the green alga Volvox.</title>
        <authorList>
            <person name="Yamamoto K."/>
            <person name="Matsuzaki R."/>
            <person name="Mahakham W."/>
            <person name="Heman W."/>
            <person name="Sekimoto H."/>
            <person name="Kawachi M."/>
            <person name="Minakuchi Y."/>
            <person name="Toyoda A."/>
            <person name="Nozaki H."/>
        </authorList>
    </citation>
    <scope>NUCLEOTIDE SEQUENCE [LARGE SCALE GENOMIC DNA]</scope>
    <source>
        <strain evidence="1 2">NIES-4468</strain>
    </source>
</reference>
<evidence type="ECO:0000313" key="2">
    <source>
        <dbReference type="Proteomes" id="UP001165090"/>
    </source>
</evidence>
<gene>
    <name evidence="1" type="ORF">VaNZ11_015393</name>
</gene>
<keyword evidence="2" id="KW-1185">Reference proteome</keyword>
<sequence>MEEGTRPDSFNALLCSVLEYAAQPFTKGGDINISFDGKGIGGAWAMMAEVSQHPGFPALLRRLVAATYPRAAKVKSSLDQLLQRLILEQPHLAECVVGPFLEAMARRQVVMGVSPRAAATAAG</sequence>
<protein>
    <recommendedName>
        <fullName evidence="3">Symplekin C-terminal domain-containing protein</fullName>
    </recommendedName>
</protein>
<dbReference type="Proteomes" id="UP001165090">
    <property type="component" value="Unassembled WGS sequence"/>
</dbReference>
<name>A0ABQ5SM26_9CHLO</name>
<feature type="non-terminal residue" evidence="1">
    <location>
        <position position="123"/>
    </location>
</feature>
<organism evidence="1 2">
    <name type="scientific">Volvox africanus</name>
    <dbReference type="NCBI Taxonomy" id="51714"/>
    <lineage>
        <taxon>Eukaryota</taxon>
        <taxon>Viridiplantae</taxon>
        <taxon>Chlorophyta</taxon>
        <taxon>core chlorophytes</taxon>
        <taxon>Chlorophyceae</taxon>
        <taxon>CS clade</taxon>
        <taxon>Chlamydomonadales</taxon>
        <taxon>Volvocaceae</taxon>
        <taxon>Volvox</taxon>
    </lineage>
</organism>
<accession>A0ABQ5SM26</accession>
<evidence type="ECO:0000313" key="1">
    <source>
        <dbReference type="EMBL" id="GLI70483.1"/>
    </source>
</evidence>
<comment type="caution">
    <text evidence="1">The sequence shown here is derived from an EMBL/GenBank/DDBJ whole genome shotgun (WGS) entry which is preliminary data.</text>
</comment>
<dbReference type="EMBL" id="BSDZ01000094">
    <property type="protein sequence ID" value="GLI70483.1"/>
    <property type="molecule type" value="Genomic_DNA"/>
</dbReference>
<evidence type="ECO:0008006" key="3">
    <source>
        <dbReference type="Google" id="ProtNLM"/>
    </source>
</evidence>